<dbReference type="Proteomes" id="UP000325577">
    <property type="component" value="Linkage Group LG0"/>
</dbReference>
<sequence length="87" mass="8775">MGKDEAVVEGGDVVGLGVDMETIKKMADIQTGAEVVGVAEVLDMKGAEAVGEEVTVAGDGWAAAQGVVATRLSWGLVCLFALAKVLA</sequence>
<evidence type="ECO:0000313" key="2">
    <source>
        <dbReference type="Proteomes" id="UP000325577"/>
    </source>
</evidence>
<keyword evidence="2" id="KW-1185">Reference proteome</keyword>
<protein>
    <submittedName>
        <fullName evidence="1">Uncharacterized protein</fullName>
    </submittedName>
</protein>
<name>A0A5J5C6N7_9ASTE</name>
<organism evidence="1 2">
    <name type="scientific">Nyssa sinensis</name>
    <dbReference type="NCBI Taxonomy" id="561372"/>
    <lineage>
        <taxon>Eukaryota</taxon>
        <taxon>Viridiplantae</taxon>
        <taxon>Streptophyta</taxon>
        <taxon>Embryophyta</taxon>
        <taxon>Tracheophyta</taxon>
        <taxon>Spermatophyta</taxon>
        <taxon>Magnoliopsida</taxon>
        <taxon>eudicotyledons</taxon>
        <taxon>Gunneridae</taxon>
        <taxon>Pentapetalae</taxon>
        <taxon>asterids</taxon>
        <taxon>Cornales</taxon>
        <taxon>Nyssaceae</taxon>
        <taxon>Nyssa</taxon>
    </lineage>
</organism>
<dbReference type="AlphaFoldDB" id="A0A5J5C6N7"/>
<accession>A0A5J5C6N7</accession>
<gene>
    <name evidence="1" type="ORF">F0562_002330</name>
</gene>
<proteinExistence type="predicted"/>
<reference evidence="1 2" key="1">
    <citation type="submission" date="2019-09" db="EMBL/GenBank/DDBJ databases">
        <title>A chromosome-level genome assembly of the Chinese tupelo Nyssa sinensis.</title>
        <authorList>
            <person name="Yang X."/>
            <person name="Kang M."/>
            <person name="Yang Y."/>
            <person name="Xiong H."/>
            <person name="Wang M."/>
            <person name="Zhang Z."/>
            <person name="Wang Z."/>
            <person name="Wu H."/>
            <person name="Ma T."/>
            <person name="Liu J."/>
            <person name="Xi Z."/>
        </authorList>
    </citation>
    <scope>NUCLEOTIDE SEQUENCE [LARGE SCALE GENOMIC DNA]</scope>
    <source>
        <strain evidence="1">J267</strain>
        <tissue evidence="1">Leaf</tissue>
    </source>
</reference>
<dbReference type="EMBL" id="CM018031">
    <property type="protein sequence ID" value="KAA8550646.1"/>
    <property type="molecule type" value="Genomic_DNA"/>
</dbReference>
<evidence type="ECO:0000313" key="1">
    <source>
        <dbReference type="EMBL" id="KAA8550646.1"/>
    </source>
</evidence>